<proteinExistence type="predicted"/>
<evidence type="ECO:0000313" key="1">
    <source>
        <dbReference type="EMBL" id="AJT60999.1"/>
    </source>
</evidence>
<dbReference type="Proteomes" id="UP000202888">
    <property type="component" value="Segment"/>
</dbReference>
<dbReference type="EMBL" id="KP671755">
    <property type="protein sequence ID" value="AJT60999.1"/>
    <property type="molecule type" value="Genomic_DNA"/>
</dbReference>
<name>A0A0D4DAH8_9CAUD</name>
<evidence type="ECO:0008006" key="3">
    <source>
        <dbReference type="Google" id="ProtNLM"/>
    </source>
</evidence>
<keyword evidence="2" id="KW-1185">Reference proteome</keyword>
<protein>
    <recommendedName>
        <fullName evidence="3">Large polyvalent protein associated domain-containing protein</fullName>
    </recommendedName>
</protein>
<dbReference type="RefSeq" id="YP_009201261.1">
    <property type="nucleotide sequence ID" value="NC_028829.1"/>
</dbReference>
<sequence>MIIFESVQSQRALEYASKFIVDKLETQLEAALSSPPFDPNKLALNTKNLNIKTGETEFDALLARGIVAYLKLDNQNPTEMGVWRGALHDPEASEAGNLQITVDITGVTAVSQIMAKFRVKKEQMYSTALHELQHAYDNWRSGDIEDFETRDEEGVYQHSGRNRAYIDKEFIRHAKSGHKATHDEYQNYSHEINARYAQAIADTKADFKNSPATAQAWINRFKHNFDGWENIPSDAKKRLISRAGAEHSESRQPFKGKESSLKYSLKGFDVRYTRDQKFSKIGYWFSQFKYDGRNSSDLLDKLELLAHKTEGVVALPLDDIRANPALFAEMRNRMNLGTWERMGSNHMIYRP</sequence>
<dbReference type="GeneID" id="26628484"/>
<evidence type="ECO:0000313" key="2">
    <source>
        <dbReference type="Proteomes" id="UP000202888"/>
    </source>
</evidence>
<dbReference type="OrthoDB" id="5079at10239"/>
<accession>A0A0D4DAH8</accession>
<reference evidence="1 2" key="1">
    <citation type="journal article" date="2016" name="Genom Data">
        <title>Complete genome sequence of a giant Vibrio phage ValKK3 infecting Vibrio alginolyticus.</title>
        <authorList>
            <person name="Lal T.M."/>
            <person name="Sano M."/>
            <person name="Hatai K."/>
            <person name="Ransangan J."/>
        </authorList>
    </citation>
    <scope>NUCLEOTIDE SEQUENCE [LARGE SCALE GENOMIC DNA]</scope>
</reference>
<dbReference type="KEGG" id="vg:26628484"/>
<organism evidence="1 2">
    <name type="scientific">Vibrio phage ValKK3</name>
    <dbReference type="NCBI Taxonomy" id="1610855"/>
    <lineage>
        <taxon>Viruses</taxon>
        <taxon>Duplodnaviria</taxon>
        <taxon>Heunggongvirae</taxon>
        <taxon>Uroviricota</taxon>
        <taxon>Caudoviricetes</taxon>
        <taxon>Pantevenvirales</taxon>
        <taxon>Straboviridae</taxon>
        <taxon>Schizotequatrovirus</taxon>
        <taxon>Schizotequatrovirus valkk3</taxon>
    </lineage>
</organism>